<proteinExistence type="predicted"/>
<dbReference type="RefSeq" id="WP_065211321.1">
    <property type="nucleotide sequence ID" value="NZ_CP016179.1"/>
</dbReference>
<dbReference type="EMBL" id="CP016179">
    <property type="protein sequence ID" value="ANO35562.1"/>
    <property type="molecule type" value="Genomic_DNA"/>
</dbReference>
<name>A0AAN0XZF1_9VIBR</name>
<accession>A0AAN0XZF1</accession>
<keyword evidence="1" id="KW-0614">Plasmid</keyword>
<gene>
    <name evidence="1" type="ORF">A6E01_20330</name>
</gene>
<sequence length="146" mass="16002">MSNEMKDRHALVQYLVQMDNPHVQSHRLLGELDGVSVTMVYLKAGTKVAVKAKAVGRNMVINYGTNFDAEVLAGLIRHAVSRAKRASMTPAPDGALVSEALVFFRRQAHKNISAEVAIKRAREVGVPHVESWTPERVQLAFSLVGA</sequence>
<geneLocation type="plasmid" evidence="1 2">
    <name>unnamed1</name>
</geneLocation>
<protein>
    <submittedName>
        <fullName evidence="1">Uncharacterized protein</fullName>
    </submittedName>
</protein>
<evidence type="ECO:0000313" key="2">
    <source>
        <dbReference type="Proteomes" id="UP000092018"/>
    </source>
</evidence>
<reference evidence="1 2" key="1">
    <citation type="submission" date="2016-06" db="EMBL/GenBank/DDBJ databases">
        <title>Adaptive Radiation by Waves of Gene Transfer Leads to Fine-Scale Resource Partitioning in Marine Microbes.</title>
        <authorList>
            <person name="Hehemann J.-H."/>
            <person name="Arevalo P."/>
            <person name="Datta M.S."/>
            <person name="Yu X."/>
            <person name="Corzett C."/>
            <person name="Henschel A."/>
            <person name="Preheim S.P."/>
            <person name="Timberlake S."/>
            <person name="Alm E.J."/>
            <person name="Polz M.F."/>
        </authorList>
    </citation>
    <scope>NUCLEOTIDE SEQUENCE [LARGE SCALE GENOMIC DNA]</scope>
    <source>
        <strain evidence="1 2">FF50</strain>
        <plasmid evidence="1 2">unnamed1</plasmid>
    </source>
</reference>
<dbReference type="KEGG" id="vbr:A6E01_20330"/>
<dbReference type="AlphaFoldDB" id="A0AAN0XZF1"/>
<evidence type="ECO:0000313" key="1">
    <source>
        <dbReference type="EMBL" id="ANO35562.1"/>
    </source>
</evidence>
<organism evidence="1 2">
    <name type="scientific">Vibrio breoganii</name>
    <dbReference type="NCBI Taxonomy" id="553239"/>
    <lineage>
        <taxon>Bacteria</taxon>
        <taxon>Pseudomonadati</taxon>
        <taxon>Pseudomonadota</taxon>
        <taxon>Gammaproteobacteria</taxon>
        <taxon>Vibrionales</taxon>
        <taxon>Vibrionaceae</taxon>
        <taxon>Vibrio</taxon>
    </lineage>
</organism>
<dbReference type="Proteomes" id="UP000092018">
    <property type="component" value="Plasmid unnamed1"/>
</dbReference>